<sequence>MTTIAFVHAAATLLLAGVAWVVQIVVYPAFALVPRDAWERYHAAHSRAISIVVGPPWVAQVVTSAVLVIAAPGSLLVWADAVLVVAAIAATGAAVTVHGNLDPTADPGALRRLLRINLVRSLIWTAGSVTGLVVAAQAA</sequence>
<organism evidence="2 3">
    <name type="scientific">Pseudonocardia sediminis</name>
    <dbReference type="NCBI Taxonomy" id="1397368"/>
    <lineage>
        <taxon>Bacteria</taxon>
        <taxon>Bacillati</taxon>
        <taxon>Actinomycetota</taxon>
        <taxon>Actinomycetes</taxon>
        <taxon>Pseudonocardiales</taxon>
        <taxon>Pseudonocardiaceae</taxon>
        <taxon>Pseudonocardia</taxon>
    </lineage>
</organism>
<dbReference type="Proteomes" id="UP000291591">
    <property type="component" value="Unassembled WGS sequence"/>
</dbReference>
<evidence type="ECO:0008006" key="4">
    <source>
        <dbReference type="Google" id="ProtNLM"/>
    </source>
</evidence>
<dbReference type="OrthoDB" id="27509at2"/>
<feature type="transmembrane region" description="Helical" evidence="1">
    <location>
        <begin position="6"/>
        <end position="27"/>
    </location>
</feature>
<feature type="transmembrane region" description="Helical" evidence="1">
    <location>
        <begin position="75"/>
        <end position="97"/>
    </location>
</feature>
<feature type="transmembrane region" description="Helical" evidence="1">
    <location>
        <begin position="48"/>
        <end position="69"/>
    </location>
</feature>
<dbReference type="RefSeq" id="WP_130290936.1">
    <property type="nucleotide sequence ID" value="NZ_SHKL01000001.1"/>
</dbReference>
<reference evidence="2 3" key="1">
    <citation type="submission" date="2019-02" db="EMBL/GenBank/DDBJ databases">
        <title>Sequencing the genomes of 1000 actinobacteria strains.</title>
        <authorList>
            <person name="Klenk H.-P."/>
        </authorList>
    </citation>
    <scope>NUCLEOTIDE SEQUENCE [LARGE SCALE GENOMIC DNA]</scope>
    <source>
        <strain evidence="2 3">DSM 45779</strain>
    </source>
</reference>
<evidence type="ECO:0000313" key="3">
    <source>
        <dbReference type="Proteomes" id="UP000291591"/>
    </source>
</evidence>
<accession>A0A4Q7UZW2</accession>
<comment type="caution">
    <text evidence="2">The sequence shown here is derived from an EMBL/GenBank/DDBJ whole genome shotgun (WGS) entry which is preliminary data.</text>
</comment>
<keyword evidence="1" id="KW-0472">Membrane</keyword>
<feature type="transmembrane region" description="Helical" evidence="1">
    <location>
        <begin position="118"/>
        <end position="138"/>
    </location>
</feature>
<keyword evidence="1" id="KW-1133">Transmembrane helix</keyword>
<proteinExistence type="predicted"/>
<protein>
    <recommendedName>
        <fullName evidence="4">DUF1772 domain-containing protein</fullName>
    </recommendedName>
</protein>
<keyword evidence="1" id="KW-0812">Transmembrane</keyword>
<evidence type="ECO:0000313" key="2">
    <source>
        <dbReference type="EMBL" id="RZT86678.1"/>
    </source>
</evidence>
<gene>
    <name evidence="2" type="ORF">EV383_3575</name>
</gene>
<evidence type="ECO:0000256" key="1">
    <source>
        <dbReference type="SAM" id="Phobius"/>
    </source>
</evidence>
<dbReference type="EMBL" id="SHKL01000001">
    <property type="protein sequence ID" value="RZT86678.1"/>
    <property type="molecule type" value="Genomic_DNA"/>
</dbReference>
<name>A0A4Q7UZW2_PSEST</name>
<dbReference type="AlphaFoldDB" id="A0A4Q7UZW2"/>
<keyword evidence="3" id="KW-1185">Reference proteome</keyword>